<dbReference type="GO" id="GO:0060320">
    <property type="term" value="P:rejection of self pollen"/>
    <property type="evidence" value="ECO:0007669"/>
    <property type="project" value="UniProtKB-KW"/>
</dbReference>
<comment type="caution">
    <text evidence="7">The sequence shown here is derived from an EMBL/GenBank/DDBJ whole genome shotgun (WGS) entry which is preliminary data.</text>
</comment>
<reference evidence="7" key="1">
    <citation type="submission" date="2022-03" db="EMBL/GenBank/DDBJ databases">
        <title>A functionally conserved STORR gene fusion in Papaver species that diverged 16.8 million years ago.</title>
        <authorList>
            <person name="Catania T."/>
        </authorList>
    </citation>
    <scope>NUCLEOTIDE SEQUENCE</scope>
    <source>
        <strain evidence="7">S-191538</strain>
    </source>
</reference>
<dbReference type="AlphaFoldDB" id="A0AA41S5V6"/>
<organism evidence="7 8">
    <name type="scientific">Papaver nudicaule</name>
    <name type="common">Iceland poppy</name>
    <dbReference type="NCBI Taxonomy" id="74823"/>
    <lineage>
        <taxon>Eukaryota</taxon>
        <taxon>Viridiplantae</taxon>
        <taxon>Streptophyta</taxon>
        <taxon>Embryophyta</taxon>
        <taxon>Tracheophyta</taxon>
        <taxon>Spermatophyta</taxon>
        <taxon>Magnoliopsida</taxon>
        <taxon>Ranunculales</taxon>
        <taxon>Papaveraceae</taxon>
        <taxon>Papaveroideae</taxon>
        <taxon>Papaver</taxon>
    </lineage>
</organism>
<evidence type="ECO:0000256" key="5">
    <source>
        <dbReference type="ARBA" id="ARBA00022729"/>
    </source>
</evidence>
<evidence type="ECO:0000256" key="3">
    <source>
        <dbReference type="ARBA" id="ARBA00022471"/>
    </source>
</evidence>
<evidence type="ECO:0000256" key="6">
    <source>
        <dbReference type="RuleBase" id="RU367044"/>
    </source>
</evidence>
<feature type="chain" id="PRO_5041482090" description="S-protein homolog" evidence="6">
    <location>
        <begin position="24"/>
        <end position="154"/>
    </location>
</feature>
<keyword evidence="5 6" id="KW-0732">Signal</keyword>
<keyword evidence="4 6" id="KW-0964">Secreted</keyword>
<dbReference type="Pfam" id="PF05938">
    <property type="entry name" value="Self-incomp_S1"/>
    <property type="match status" value="1"/>
</dbReference>
<dbReference type="GO" id="GO:0005576">
    <property type="term" value="C:extracellular region"/>
    <property type="evidence" value="ECO:0007669"/>
    <property type="project" value="UniProtKB-SubCell"/>
</dbReference>
<keyword evidence="3 6" id="KW-0713">Self-incompatibility</keyword>
<evidence type="ECO:0000256" key="2">
    <source>
        <dbReference type="ARBA" id="ARBA00005581"/>
    </source>
</evidence>
<gene>
    <name evidence="7" type="ORF">MKW94_010454</name>
</gene>
<dbReference type="Proteomes" id="UP001177140">
    <property type="component" value="Unassembled WGS sequence"/>
</dbReference>
<sequence>MTTSAFILSVVVIFSVLVSECSSSRVQPDSWGRFDKTHVYLRNEISEKVVFHNHCYSSETDFGDHSLTYGQEFTWSFRVNFWASTKYWCDMWFDTEEGVHIKGGFHVYKAQRDSDLCSNNCHYSARRDGVYLLRNPEIRRGNGTVSYELLYKWP</sequence>
<accession>A0AA41S5V6</accession>
<comment type="subcellular location">
    <subcellularLocation>
        <location evidence="1 6">Secreted</location>
    </subcellularLocation>
</comment>
<evidence type="ECO:0000313" key="8">
    <source>
        <dbReference type="Proteomes" id="UP001177140"/>
    </source>
</evidence>
<name>A0AA41S5V6_PAPNU</name>
<evidence type="ECO:0000256" key="1">
    <source>
        <dbReference type="ARBA" id="ARBA00004613"/>
    </source>
</evidence>
<evidence type="ECO:0000313" key="7">
    <source>
        <dbReference type="EMBL" id="MCL7027743.1"/>
    </source>
</evidence>
<dbReference type="PANTHER" id="PTHR31232">
    <property type="match status" value="1"/>
</dbReference>
<feature type="signal peptide" evidence="6">
    <location>
        <begin position="1"/>
        <end position="23"/>
    </location>
</feature>
<dbReference type="EMBL" id="JAJJMA010071646">
    <property type="protein sequence ID" value="MCL7027743.1"/>
    <property type="molecule type" value="Genomic_DNA"/>
</dbReference>
<comment type="similarity">
    <text evidence="2 6">Belongs to the plant self-incompatibility (S1) protein family.</text>
</comment>
<dbReference type="PANTHER" id="PTHR31232:SF155">
    <property type="entry name" value="PLANT SELF-INCOMPATIBILITY PROTEIN S1 FAMILY"/>
    <property type="match status" value="1"/>
</dbReference>
<evidence type="ECO:0000256" key="4">
    <source>
        <dbReference type="ARBA" id="ARBA00022525"/>
    </source>
</evidence>
<protein>
    <recommendedName>
        <fullName evidence="6">S-protein homolog</fullName>
    </recommendedName>
</protein>
<keyword evidence="8" id="KW-1185">Reference proteome</keyword>
<dbReference type="InterPro" id="IPR010264">
    <property type="entry name" value="Self-incomp_S1"/>
</dbReference>
<proteinExistence type="inferred from homology"/>